<dbReference type="InterPro" id="IPR044925">
    <property type="entry name" value="His-Me_finger_sf"/>
</dbReference>
<proteinExistence type="predicted"/>
<dbReference type="AlphaFoldDB" id="A0A7U3UT60"/>
<sequence>MPFELPPRFWQKTQEEDRGYETPCLTWTAYRNKENYGRFSFEGRKWLAHRLAYVAANGPIPDGLEIDHLCRNRACVRVSHLEAVTRRVNLLRGTGFAATNAQVTHCPQGHAYTPDNTYVQPRTRQRDCRACKREQEHGGRPASADRTHCPQGHPYDEANTRITSKGFRACRTCDREGGRERMRRTRARRNSSQ</sequence>
<dbReference type="KEGG" id="arev:RVR_4454"/>
<name>A0A7U3UT60_9ACTN</name>
<dbReference type="SUPFAM" id="SSF54060">
    <property type="entry name" value="His-Me finger endonucleases"/>
    <property type="match status" value="1"/>
</dbReference>
<gene>
    <name evidence="3" type="ORF">RVR_4454</name>
</gene>
<dbReference type="GO" id="GO:0004519">
    <property type="term" value="F:endonuclease activity"/>
    <property type="evidence" value="ECO:0007669"/>
    <property type="project" value="InterPro"/>
</dbReference>
<dbReference type="EMBL" id="AP018365">
    <property type="protein sequence ID" value="BBA98317.1"/>
    <property type="molecule type" value="Genomic_DNA"/>
</dbReference>
<reference evidence="3 4" key="4">
    <citation type="journal article" date="2020" name="Sci. Rep.">
        <title>beta-carboline chemical signals induce reveromycin production through a LuxR family regulator in Streptomyces sp. SN-593.</title>
        <authorList>
            <person name="Panthee S."/>
            <person name="Kito N."/>
            <person name="Hayashi T."/>
            <person name="Shimizu T."/>
            <person name="Ishikawa J."/>
            <person name="Hamamoto H."/>
            <person name="Osada H."/>
            <person name="Takahashi S."/>
        </authorList>
    </citation>
    <scope>NUCLEOTIDE SEQUENCE [LARGE SCALE GENOMIC DNA]</scope>
    <source>
        <strain evidence="3 4">SN-593</strain>
    </source>
</reference>
<reference evidence="3 4" key="1">
    <citation type="journal article" date="2010" name="J. Bacteriol.">
        <title>Biochemical characterization of a novel indole prenyltransferase from Streptomyces sp. SN-593.</title>
        <authorList>
            <person name="Takahashi S."/>
            <person name="Takagi H."/>
            <person name="Toyoda A."/>
            <person name="Uramoto M."/>
            <person name="Nogawa T."/>
            <person name="Ueki M."/>
            <person name="Sakaki Y."/>
            <person name="Osada H."/>
        </authorList>
    </citation>
    <scope>NUCLEOTIDE SEQUENCE [LARGE SCALE GENOMIC DNA]</scope>
    <source>
        <strain evidence="3 4">SN-593</strain>
    </source>
</reference>
<dbReference type="InterPro" id="IPR044930">
    <property type="entry name" value="Homing_endonuclease_His-Me"/>
</dbReference>
<dbReference type="InterPro" id="IPR003615">
    <property type="entry name" value="HNH_nuc"/>
</dbReference>
<evidence type="ECO:0000256" key="1">
    <source>
        <dbReference type="SAM" id="MobiDB-lite"/>
    </source>
</evidence>
<evidence type="ECO:0000259" key="2">
    <source>
        <dbReference type="Pfam" id="PF13392"/>
    </source>
</evidence>
<dbReference type="RefSeq" id="WP_202234479.1">
    <property type="nucleotide sequence ID" value="NZ_AP018365.1"/>
</dbReference>
<feature type="domain" description="HNH nuclease" evidence="2">
    <location>
        <begin position="47"/>
        <end position="89"/>
    </location>
</feature>
<organism evidence="3 4">
    <name type="scientific">Actinacidiphila reveromycinica</name>
    <dbReference type="NCBI Taxonomy" id="659352"/>
    <lineage>
        <taxon>Bacteria</taxon>
        <taxon>Bacillati</taxon>
        <taxon>Actinomycetota</taxon>
        <taxon>Actinomycetes</taxon>
        <taxon>Kitasatosporales</taxon>
        <taxon>Streptomycetaceae</taxon>
        <taxon>Actinacidiphila</taxon>
    </lineage>
</organism>
<keyword evidence="4" id="KW-1185">Reference proteome</keyword>
<dbReference type="Pfam" id="PF13392">
    <property type="entry name" value="HNH_3"/>
    <property type="match status" value="1"/>
</dbReference>
<feature type="region of interest" description="Disordered" evidence="1">
    <location>
        <begin position="132"/>
        <end position="157"/>
    </location>
</feature>
<dbReference type="Proteomes" id="UP000595703">
    <property type="component" value="Chromosome"/>
</dbReference>
<evidence type="ECO:0000313" key="4">
    <source>
        <dbReference type="Proteomes" id="UP000595703"/>
    </source>
</evidence>
<reference evidence="3 4" key="3">
    <citation type="journal article" date="2011" name="Nat. Chem. Biol.">
        <title>Reveromycin A biosynthesis uses RevG and RevJ for stereospecific spiroacetal formation.</title>
        <authorList>
            <person name="Takahashi S."/>
            <person name="Toyoda A."/>
            <person name="Sekiyama Y."/>
            <person name="Takagi H."/>
            <person name="Nogawa T."/>
            <person name="Uramoto M."/>
            <person name="Suzuki R."/>
            <person name="Koshino H."/>
            <person name="Kumano T."/>
            <person name="Panthee S."/>
            <person name="Dairi T."/>
            <person name="Ishikawa J."/>
            <person name="Ikeda H."/>
            <person name="Sakaki Y."/>
            <person name="Osada H."/>
        </authorList>
    </citation>
    <scope>NUCLEOTIDE SEQUENCE [LARGE SCALE GENOMIC DNA]</scope>
    <source>
        <strain evidence="3 4">SN-593</strain>
    </source>
</reference>
<protein>
    <recommendedName>
        <fullName evidence="2">HNH nuclease domain-containing protein</fullName>
    </recommendedName>
</protein>
<reference evidence="3 4" key="2">
    <citation type="journal article" date="2011" name="J. Antibiot.">
        <title>Furaquinocins I and J: novel polyketide isoprenoid hybrid compounds from Streptomyces reveromyceticus SN-593.</title>
        <authorList>
            <person name="Panthee S."/>
            <person name="Takahashi S."/>
            <person name="Takagi H."/>
            <person name="Nogawa T."/>
            <person name="Oowada E."/>
            <person name="Uramoto M."/>
            <person name="Osada H."/>
        </authorList>
    </citation>
    <scope>NUCLEOTIDE SEQUENCE [LARGE SCALE GENOMIC DNA]</scope>
    <source>
        <strain evidence="3 4">SN-593</strain>
    </source>
</reference>
<dbReference type="Gene3D" id="3.90.75.10">
    <property type="entry name" value="Homing Intron 3 (I-ppo) Encoded Endonuclease, Chain A"/>
    <property type="match status" value="1"/>
</dbReference>
<accession>A0A7U3UT60</accession>
<evidence type="ECO:0000313" key="3">
    <source>
        <dbReference type="EMBL" id="BBA98317.1"/>
    </source>
</evidence>